<gene>
    <name evidence="1" type="ORF">CD178_02993</name>
</gene>
<dbReference type="SUPFAM" id="SSF55331">
    <property type="entry name" value="Tautomerase/MIF"/>
    <property type="match status" value="1"/>
</dbReference>
<dbReference type="EMBL" id="CP023036">
    <property type="protein sequence ID" value="AXY23737.1"/>
    <property type="molecule type" value="Genomic_DNA"/>
</dbReference>
<dbReference type="AlphaFoldDB" id="A0A347WFU4"/>
<protein>
    <submittedName>
        <fullName evidence="1">Tautomerase enzyme</fullName>
    </submittedName>
</protein>
<dbReference type="RefSeq" id="WP_102324090.1">
    <property type="nucleotide sequence ID" value="NZ_CALCQY010000041.1"/>
</dbReference>
<sequence>MPLMHFHVMKGERSPAELRALLDAAHDAMLEAFKVPARDRYQLVSEHEPTHMILEDTGLDIPRTSRVVLLQVVSRPRGKEQIAAFYRLLAETLHARVGLLPSDLMVSVVENQDEHWSFGLGRAQFLTGELPLPGAKA</sequence>
<dbReference type="Pfam" id="PF14552">
    <property type="entry name" value="Tautomerase_2"/>
    <property type="match status" value="1"/>
</dbReference>
<dbReference type="GeneID" id="98312078"/>
<organism evidence="1 2">
    <name type="scientific">Komagataeibacter saccharivorans</name>
    <dbReference type="NCBI Taxonomy" id="265959"/>
    <lineage>
        <taxon>Bacteria</taxon>
        <taxon>Pseudomonadati</taxon>
        <taxon>Pseudomonadota</taxon>
        <taxon>Alphaproteobacteria</taxon>
        <taxon>Acetobacterales</taxon>
        <taxon>Acetobacteraceae</taxon>
        <taxon>Komagataeibacter</taxon>
    </lineage>
</organism>
<keyword evidence="2" id="KW-1185">Reference proteome</keyword>
<proteinExistence type="predicted"/>
<dbReference type="KEGG" id="ksc:CD178_02993"/>
<dbReference type="PANTHER" id="PTHR38460">
    <property type="entry name" value="TAUTOMERASE YOLI-RELATED"/>
    <property type="match status" value="1"/>
</dbReference>
<dbReference type="Proteomes" id="UP000264120">
    <property type="component" value="Chromosome"/>
</dbReference>
<evidence type="ECO:0000313" key="2">
    <source>
        <dbReference type="Proteomes" id="UP000264120"/>
    </source>
</evidence>
<reference evidence="1 2" key="1">
    <citation type="submission" date="2017-08" db="EMBL/GenBank/DDBJ databases">
        <title>Complete genome sequence of Gluconacetobacter saccharivorans CV1 isolated from Fermented Vinegar.</title>
        <authorList>
            <person name="Kim S.-Y."/>
        </authorList>
    </citation>
    <scope>NUCLEOTIDE SEQUENCE [LARGE SCALE GENOMIC DNA]</scope>
    <source>
        <strain evidence="1 2">CV1</strain>
    </source>
</reference>
<evidence type="ECO:0000313" key="1">
    <source>
        <dbReference type="EMBL" id="AXY23737.1"/>
    </source>
</evidence>
<dbReference type="PANTHER" id="PTHR38460:SF1">
    <property type="entry name" value="TAUTOMERASE YOLI-RELATED"/>
    <property type="match status" value="1"/>
</dbReference>
<dbReference type="Gene3D" id="3.30.429.10">
    <property type="entry name" value="Macrophage Migration Inhibitory Factor"/>
    <property type="match status" value="1"/>
</dbReference>
<dbReference type="InterPro" id="IPR014347">
    <property type="entry name" value="Tautomerase/MIF_sf"/>
</dbReference>
<dbReference type="InterPro" id="IPR037479">
    <property type="entry name" value="Tauto_MSAD"/>
</dbReference>
<accession>A0A347WFU4</accession>
<name>A0A347WFU4_9PROT</name>
<dbReference type="OrthoDB" id="9804765at2"/>